<keyword evidence="2" id="KW-0472">Membrane</keyword>
<gene>
    <name evidence="3" type="ORF">GCM10010170_094020</name>
</gene>
<evidence type="ECO:0000256" key="1">
    <source>
        <dbReference type="SAM" id="MobiDB-lite"/>
    </source>
</evidence>
<feature type="transmembrane region" description="Helical" evidence="2">
    <location>
        <begin position="247"/>
        <end position="272"/>
    </location>
</feature>
<feature type="transmembrane region" description="Helical" evidence="2">
    <location>
        <begin position="179"/>
        <end position="198"/>
    </location>
</feature>
<feature type="transmembrane region" description="Helical" evidence="2">
    <location>
        <begin position="278"/>
        <end position="298"/>
    </location>
</feature>
<evidence type="ECO:0000256" key="2">
    <source>
        <dbReference type="SAM" id="Phobius"/>
    </source>
</evidence>
<feature type="transmembrane region" description="Helical" evidence="2">
    <location>
        <begin position="119"/>
        <end position="140"/>
    </location>
</feature>
<accession>A0ABN3HNH3</accession>
<evidence type="ECO:0008006" key="5">
    <source>
        <dbReference type="Google" id="ProtNLM"/>
    </source>
</evidence>
<feature type="transmembrane region" description="Helical" evidence="2">
    <location>
        <begin position="91"/>
        <end position="113"/>
    </location>
</feature>
<dbReference type="SUPFAM" id="SSF103473">
    <property type="entry name" value="MFS general substrate transporter"/>
    <property type="match status" value="1"/>
</dbReference>
<feature type="transmembrane region" description="Helical" evidence="2">
    <location>
        <begin position="59"/>
        <end position="84"/>
    </location>
</feature>
<organism evidence="3 4">
    <name type="scientific">Dactylosporangium salmoneum</name>
    <dbReference type="NCBI Taxonomy" id="53361"/>
    <lineage>
        <taxon>Bacteria</taxon>
        <taxon>Bacillati</taxon>
        <taxon>Actinomycetota</taxon>
        <taxon>Actinomycetes</taxon>
        <taxon>Micromonosporales</taxon>
        <taxon>Micromonosporaceae</taxon>
        <taxon>Dactylosporangium</taxon>
    </lineage>
</organism>
<feature type="transmembrane region" description="Helical" evidence="2">
    <location>
        <begin position="310"/>
        <end position="335"/>
    </location>
</feature>
<dbReference type="Proteomes" id="UP001501444">
    <property type="component" value="Unassembled WGS sequence"/>
</dbReference>
<feature type="region of interest" description="Disordered" evidence="1">
    <location>
        <begin position="1"/>
        <end position="23"/>
    </location>
</feature>
<feature type="compositionally biased region" description="Basic residues" evidence="1">
    <location>
        <begin position="10"/>
        <end position="23"/>
    </location>
</feature>
<comment type="caution">
    <text evidence="3">The sequence shown here is derived from an EMBL/GenBank/DDBJ whole genome shotgun (WGS) entry which is preliminary data.</text>
</comment>
<dbReference type="InterPro" id="IPR036259">
    <property type="entry name" value="MFS_trans_sf"/>
</dbReference>
<evidence type="ECO:0000313" key="4">
    <source>
        <dbReference type="Proteomes" id="UP001501444"/>
    </source>
</evidence>
<keyword evidence="2" id="KW-1133">Transmembrane helix</keyword>
<feature type="transmembrane region" description="Helical" evidence="2">
    <location>
        <begin position="394"/>
        <end position="415"/>
    </location>
</feature>
<name>A0ABN3HNH3_9ACTN</name>
<feature type="transmembrane region" description="Helical" evidence="2">
    <location>
        <begin position="152"/>
        <end position="173"/>
    </location>
</feature>
<evidence type="ECO:0000313" key="3">
    <source>
        <dbReference type="EMBL" id="GAA2384600.1"/>
    </source>
</evidence>
<keyword evidence="2" id="KW-0812">Transmembrane</keyword>
<dbReference type="Gene3D" id="1.20.1250.20">
    <property type="entry name" value="MFS general substrate transporter like domains"/>
    <property type="match status" value="1"/>
</dbReference>
<dbReference type="EMBL" id="BAAARV010000096">
    <property type="protein sequence ID" value="GAA2384600.1"/>
    <property type="molecule type" value="Genomic_DNA"/>
</dbReference>
<reference evidence="3 4" key="1">
    <citation type="journal article" date="2019" name="Int. J. Syst. Evol. Microbiol.">
        <title>The Global Catalogue of Microorganisms (GCM) 10K type strain sequencing project: providing services to taxonomists for standard genome sequencing and annotation.</title>
        <authorList>
            <consortium name="The Broad Institute Genomics Platform"/>
            <consortium name="The Broad Institute Genome Sequencing Center for Infectious Disease"/>
            <person name="Wu L."/>
            <person name="Ma J."/>
        </authorList>
    </citation>
    <scope>NUCLEOTIDE SEQUENCE [LARGE SCALE GENOMIC DNA]</scope>
    <source>
        <strain evidence="3 4">JCM 3272</strain>
    </source>
</reference>
<dbReference type="RefSeq" id="WP_344619208.1">
    <property type="nucleotide sequence ID" value="NZ_BAAARV010000096.1"/>
</dbReference>
<sequence length="428" mass="43836">MAATDAAAPHRSRHRTALAGGRRRTGDKRELLVAGQEDSFGLALGWTLFNLVATQRGGLAMAALFNAAMLLGVVLSAPVTGWLARHLHGRTLLYLAGATEATLRVATLAALLAGIDGRLVAAGVTVMHVAAYAGFAAMRAEVAAVDARPRAMTRYALSIAAVEAAGASVAALLPLHRAALAAVFVVYGLSLLPTILAARRSRVLSSPRNAPRALPVDRRDGVERPTRVERRRAEAAARAATAVRLPFAVLAAGGGVMLLAAGPTLLSVALATELHGRHAVAGAAAAFSAGCLLSSWAVDRAGRLRLPAAVLWPLWGVGMLLGWLLAPAHVAGLFLAQFLSGLSMTAFEGGMDARLAQRARPGTVTTVLAWSASTRALGSAVAVRTLPALVAAPAVGTVAGTAAAALALVSLGAMVRTRLRSGRSELPA</sequence>
<protein>
    <recommendedName>
        <fullName evidence="5">MFS transporter</fullName>
    </recommendedName>
</protein>
<keyword evidence="4" id="KW-1185">Reference proteome</keyword>
<proteinExistence type="predicted"/>